<dbReference type="SUPFAM" id="SSF51735">
    <property type="entry name" value="NAD(P)-binding Rossmann-fold domains"/>
    <property type="match status" value="1"/>
</dbReference>
<organism evidence="2 3">
    <name type="scientific">Coccomyxa viridis</name>
    <dbReference type="NCBI Taxonomy" id="1274662"/>
    <lineage>
        <taxon>Eukaryota</taxon>
        <taxon>Viridiplantae</taxon>
        <taxon>Chlorophyta</taxon>
        <taxon>core chlorophytes</taxon>
        <taxon>Trebouxiophyceae</taxon>
        <taxon>Trebouxiophyceae incertae sedis</taxon>
        <taxon>Coccomyxaceae</taxon>
        <taxon>Coccomyxa</taxon>
    </lineage>
</organism>
<gene>
    <name evidence="2" type="ORF">CVIRNUC_000078</name>
</gene>
<dbReference type="PANTHER" id="PTHR43349:SF93">
    <property type="entry name" value="ISOFLAVONE REDUCTASE HOMOLOG P3-RELATED"/>
    <property type="match status" value="1"/>
</dbReference>
<accession>A0AAV1HQW1</accession>
<protein>
    <recommendedName>
        <fullName evidence="1">NmrA-like domain-containing protein</fullName>
    </recommendedName>
</protein>
<dbReference type="PANTHER" id="PTHR43349">
    <property type="entry name" value="PINORESINOL REDUCTASE-RELATED"/>
    <property type="match status" value="1"/>
</dbReference>
<name>A0AAV1HQW1_9CHLO</name>
<dbReference type="Proteomes" id="UP001314263">
    <property type="component" value="Unassembled WGS sequence"/>
</dbReference>
<feature type="domain" description="NmrA-like" evidence="1">
    <location>
        <begin position="2"/>
        <end position="308"/>
    </location>
</feature>
<dbReference type="EMBL" id="CAUYUE010000001">
    <property type="protein sequence ID" value="CAK0732050.1"/>
    <property type="molecule type" value="Genomic_DNA"/>
</dbReference>
<evidence type="ECO:0000313" key="3">
    <source>
        <dbReference type="Proteomes" id="UP001314263"/>
    </source>
</evidence>
<dbReference type="InterPro" id="IPR008030">
    <property type="entry name" value="NmrA-like"/>
</dbReference>
<dbReference type="Pfam" id="PF05368">
    <property type="entry name" value="NmrA"/>
    <property type="match status" value="1"/>
</dbReference>
<dbReference type="Gene3D" id="3.40.50.720">
    <property type="entry name" value="NAD(P)-binding Rossmann-like Domain"/>
    <property type="match status" value="1"/>
</dbReference>
<dbReference type="Gene3D" id="3.90.25.10">
    <property type="entry name" value="UDP-galactose 4-epimerase, domain 1"/>
    <property type="match status" value="1"/>
</dbReference>
<dbReference type="InterPro" id="IPR050608">
    <property type="entry name" value="NmrA-type/Isoflavone_red_sf"/>
</dbReference>
<keyword evidence="3" id="KW-1185">Reference proteome</keyword>
<evidence type="ECO:0000313" key="2">
    <source>
        <dbReference type="EMBL" id="CAK0732050.1"/>
    </source>
</evidence>
<sequence length="323" mass="35526">MKVLVVGATGYLGSRIAVESARRGHKVTALVSEGSQSKKADIVQRLRDTGIETATGHLESKQEILVKLLTDVNIVVSAVNGPGLLLQLNLVEAAKKAANPTLQFLPSEFSAFGAVGEEAAPLLYGPKAQVRRALQASHIRYTFIVAYGLAPYWANGLGELGTRGRVPPAPRGLDKVPYYGSGHTRFCVNTVEDVVKYTVRALGCSYVVNKQLHIRPRLNQVSQHDLIHIYEDKLFRQQGIGQRLVRAPVSEADLDAQITGAADDIKRTQLQLQKSFIFMGTLTPLGIHDYEATALYPDDHHYTPIARYMNNLIYECKAHLAEE</sequence>
<reference evidence="2 3" key="1">
    <citation type="submission" date="2023-10" db="EMBL/GenBank/DDBJ databases">
        <authorList>
            <person name="Maclean D."/>
            <person name="Macfadyen A."/>
        </authorList>
    </citation>
    <scope>NUCLEOTIDE SEQUENCE [LARGE SCALE GENOMIC DNA]</scope>
</reference>
<dbReference type="AlphaFoldDB" id="A0AAV1HQW1"/>
<evidence type="ECO:0000259" key="1">
    <source>
        <dbReference type="Pfam" id="PF05368"/>
    </source>
</evidence>
<proteinExistence type="predicted"/>
<comment type="caution">
    <text evidence="2">The sequence shown here is derived from an EMBL/GenBank/DDBJ whole genome shotgun (WGS) entry which is preliminary data.</text>
</comment>
<dbReference type="InterPro" id="IPR036291">
    <property type="entry name" value="NAD(P)-bd_dom_sf"/>
</dbReference>